<accession>A0AAU8JRP0</accession>
<dbReference type="EMBL" id="CP159872">
    <property type="protein sequence ID" value="XCM77731.1"/>
    <property type="molecule type" value="Genomic_DNA"/>
</dbReference>
<evidence type="ECO:0000256" key="1">
    <source>
        <dbReference type="SAM" id="MobiDB-lite"/>
    </source>
</evidence>
<feature type="region of interest" description="Disordered" evidence="1">
    <location>
        <begin position="148"/>
        <end position="201"/>
    </location>
</feature>
<protein>
    <submittedName>
        <fullName evidence="2">Uncharacterized protein</fullName>
    </submittedName>
</protein>
<dbReference type="KEGG" id="kcm:ABWK59_01645"/>
<reference evidence="2" key="1">
    <citation type="submission" date="2024-06" db="EMBL/GenBank/DDBJ databases">
        <title>The genome sequences of Kitasatospora sp. strain HUAS MG31.</title>
        <authorList>
            <person name="Mo P."/>
        </authorList>
    </citation>
    <scope>NUCLEOTIDE SEQUENCE</scope>
    <source>
        <strain evidence="2">HUAS MG31</strain>
    </source>
</reference>
<sequence>MCKVAGWFAGLPLFPYERAGAPVVRRHHRTQDGPVNDLPISPLRALPDGNAELRVVLTLSWNDVASLGREAGRLATRLQRTVSLDEAASHVLSARPESAALAPESAALAPESAALARGRGNPALEKPAAAVPPQMEQGRQSTELMMRPAVSPTSSAPANATTAANGANGANAADPAAAIRPDAAAAPSRPTVATPATAPAA</sequence>
<dbReference type="RefSeq" id="WP_354637426.1">
    <property type="nucleotide sequence ID" value="NZ_CP159872.1"/>
</dbReference>
<proteinExistence type="predicted"/>
<gene>
    <name evidence="2" type="ORF">ABWK59_01645</name>
</gene>
<dbReference type="AlphaFoldDB" id="A0AAU8JRP0"/>
<evidence type="ECO:0000313" key="2">
    <source>
        <dbReference type="EMBL" id="XCM77731.1"/>
    </source>
</evidence>
<name>A0AAU8JRP0_9ACTN</name>
<organism evidence="2">
    <name type="scientific">Kitasatospora camelliae</name>
    <dbReference type="NCBI Taxonomy" id="3156397"/>
    <lineage>
        <taxon>Bacteria</taxon>
        <taxon>Bacillati</taxon>
        <taxon>Actinomycetota</taxon>
        <taxon>Actinomycetes</taxon>
        <taxon>Kitasatosporales</taxon>
        <taxon>Streptomycetaceae</taxon>
        <taxon>Kitasatospora</taxon>
    </lineage>
</organism>